<dbReference type="RefSeq" id="WP_060824437.1">
    <property type="nucleotide sequence ID" value="NZ_AP014938.1"/>
</dbReference>
<dbReference type="PRINTS" id="PR00509">
    <property type="entry name" value="PGMPMM"/>
</dbReference>
<evidence type="ECO:0000256" key="5">
    <source>
        <dbReference type="ARBA" id="ARBA00023235"/>
    </source>
</evidence>
<evidence type="ECO:0000259" key="12">
    <source>
        <dbReference type="Pfam" id="PF00408"/>
    </source>
</evidence>
<evidence type="ECO:0000256" key="1">
    <source>
        <dbReference type="ARBA" id="ARBA00010231"/>
    </source>
</evidence>
<dbReference type="HAMAP" id="MF_01554_B">
    <property type="entry name" value="GlmM_B"/>
    <property type="match status" value="1"/>
</dbReference>
<keyword evidence="3 9" id="KW-0479">Metal-binding</keyword>
<keyword evidence="4 9" id="KW-0460">Magnesium</keyword>
<dbReference type="SUPFAM" id="SSF55957">
    <property type="entry name" value="Phosphoglucomutase, C-terminal domain"/>
    <property type="match status" value="1"/>
</dbReference>
<feature type="domain" description="Alpha-D-phosphohexomutase C-terminal" evidence="12">
    <location>
        <begin position="378"/>
        <end position="444"/>
    </location>
</feature>
<feature type="domain" description="Alpha-D-phosphohexomutase alpha/beta/alpha" evidence="14">
    <location>
        <begin position="161"/>
        <end position="258"/>
    </location>
</feature>
<evidence type="ECO:0000256" key="8">
    <source>
        <dbReference type="ARBA" id="ARBA00068193"/>
    </source>
</evidence>
<proteinExistence type="inferred from homology"/>
<dbReference type="FunFam" id="3.40.120.10:FF:000002">
    <property type="entry name" value="Phosphoglucosamine mutase"/>
    <property type="match status" value="1"/>
</dbReference>
<dbReference type="InterPro" id="IPR005843">
    <property type="entry name" value="A-D-PHexomutase_C"/>
</dbReference>
<dbReference type="AlphaFoldDB" id="A0A0K2S0T6"/>
<feature type="binding site" evidence="9">
    <location>
        <position position="245"/>
    </location>
    <ligand>
        <name>Mg(2+)</name>
        <dbReference type="ChEBI" id="CHEBI:18420"/>
    </ligand>
</feature>
<evidence type="ECO:0000259" key="14">
    <source>
        <dbReference type="Pfam" id="PF02879"/>
    </source>
</evidence>
<dbReference type="Pfam" id="PF02879">
    <property type="entry name" value="PGM_PMM_II"/>
    <property type="match status" value="1"/>
</dbReference>
<feature type="binding site" evidence="9">
    <location>
        <position position="247"/>
    </location>
    <ligand>
        <name>Mg(2+)</name>
        <dbReference type="ChEBI" id="CHEBI:18420"/>
    </ligand>
</feature>
<dbReference type="EMBL" id="AP014938">
    <property type="protein sequence ID" value="BAS20442.1"/>
    <property type="molecule type" value="Genomic_DNA"/>
</dbReference>
<evidence type="ECO:0000256" key="10">
    <source>
        <dbReference type="RuleBase" id="RU004326"/>
    </source>
</evidence>
<dbReference type="InterPro" id="IPR005844">
    <property type="entry name" value="A-D-PHexomutase_a/b/a-I"/>
</dbReference>
<dbReference type="NCBIfam" id="TIGR01455">
    <property type="entry name" value="glmM"/>
    <property type="match status" value="1"/>
</dbReference>
<feature type="binding site" evidence="9">
    <location>
        <position position="249"/>
    </location>
    <ligand>
        <name>Mg(2+)</name>
        <dbReference type="ChEBI" id="CHEBI:18420"/>
    </ligand>
</feature>
<dbReference type="GO" id="GO:0005975">
    <property type="term" value="P:carbohydrate metabolic process"/>
    <property type="evidence" value="ECO:0007669"/>
    <property type="project" value="InterPro"/>
</dbReference>
<protein>
    <recommendedName>
        <fullName evidence="8 9">Phosphoglucosamine mutase</fullName>
        <ecNumber evidence="7 9">5.4.2.10</ecNumber>
    </recommendedName>
</protein>
<keyword evidence="2 9" id="KW-0597">Phosphoprotein</keyword>
<dbReference type="InterPro" id="IPR016066">
    <property type="entry name" value="A-D-PHexomutase_CS"/>
</dbReference>
<dbReference type="InterPro" id="IPR005845">
    <property type="entry name" value="A-D-PHexomutase_a/b/a-II"/>
</dbReference>
<dbReference type="EC" id="5.4.2.10" evidence="7 9"/>
<comment type="PTM">
    <text evidence="9">Activated by phosphorylation.</text>
</comment>
<dbReference type="InterPro" id="IPR005846">
    <property type="entry name" value="A-D-PHexomutase_a/b/a-III"/>
</dbReference>
<dbReference type="InterPro" id="IPR016055">
    <property type="entry name" value="A-D-PHexomutase_a/b/a-I/II/III"/>
</dbReference>
<dbReference type="InterPro" id="IPR036900">
    <property type="entry name" value="A-D-PHexomutase_C_sf"/>
</dbReference>
<dbReference type="PROSITE" id="PS00710">
    <property type="entry name" value="PGM_PMM"/>
    <property type="match status" value="1"/>
</dbReference>
<sequence>MTERLFGTDGVRGLANDVITPALAMELAQAASIVLGFDTVEEGVRPRAVIANDSRSSADFIVSAMKAGFASAGVDVLDAGIVPTPAAAYLVAHTGADFGVMISASHNPAADNGIKFLARGGQKLEDSVEDAIERVYREKSFRYPTGGAVGTVKPLEDGTKAYVKHLVSTLPEGKPLVGMKIVLDCANGAAYAASPATFEALGAEVIALAVEPNGTNINDGVGSTHPEKLQAAVVEHGADLGIAHDGDSDRCQAVDEKGNLVDGDQIMAILAVAAKREGKLAKDTLVATVMSSLGLELYLREHGITLGRTAVGDRYVLESMREHGYNLGGEQSGHVIMSDYATTGDGVLTGIQLAAEVARSGQTLSELASRMQPTPQRLINVKGVDRAAVKTNEALATAVSEAEGVLGESGRVLLRASGTEPLVRVMVEAATQEQADEVAQQLADVVAKELAL</sequence>
<evidence type="ECO:0000313" key="17">
    <source>
        <dbReference type="Proteomes" id="UP000066203"/>
    </source>
</evidence>
<dbReference type="PANTHER" id="PTHR42946">
    <property type="entry name" value="PHOSPHOHEXOSE MUTASE"/>
    <property type="match status" value="1"/>
</dbReference>
<comment type="catalytic activity">
    <reaction evidence="6 9 11">
        <text>alpha-D-glucosamine 1-phosphate = D-glucosamine 6-phosphate</text>
        <dbReference type="Rhea" id="RHEA:23424"/>
        <dbReference type="ChEBI" id="CHEBI:58516"/>
        <dbReference type="ChEBI" id="CHEBI:58725"/>
        <dbReference type="EC" id="5.4.2.10"/>
    </reaction>
</comment>
<feature type="binding site" description="via phosphate group" evidence="9">
    <location>
        <position position="105"/>
    </location>
    <ligand>
        <name>Mg(2+)</name>
        <dbReference type="ChEBI" id="CHEBI:18420"/>
    </ligand>
</feature>
<comment type="function">
    <text evidence="9 11">Catalyzes the conversion of glucosamine-6-phosphate to glucosamine-1-phosphate.</text>
</comment>
<feature type="domain" description="Alpha-D-phosphohexomutase alpha/beta/alpha" evidence="13">
    <location>
        <begin position="4"/>
        <end position="141"/>
    </location>
</feature>
<evidence type="ECO:0000259" key="13">
    <source>
        <dbReference type="Pfam" id="PF02878"/>
    </source>
</evidence>
<evidence type="ECO:0000256" key="4">
    <source>
        <dbReference type="ARBA" id="ARBA00022842"/>
    </source>
</evidence>
<comment type="cofactor">
    <cofactor evidence="9">
        <name>Mg(2+)</name>
        <dbReference type="ChEBI" id="CHEBI:18420"/>
    </cofactor>
    <text evidence="9">Binds 1 Mg(2+) ion per subunit.</text>
</comment>
<evidence type="ECO:0000256" key="11">
    <source>
        <dbReference type="RuleBase" id="RU004327"/>
    </source>
</evidence>
<evidence type="ECO:0000256" key="2">
    <source>
        <dbReference type="ARBA" id="ARBA00022553"/>
    </source>
</evidence>
<dbReference type="GO" id="GO:0009252">
    <property type="term" value="P:peptidoglycan biosynthetic process"/>
    <property type="evidence" value="ECO:0007669"/>
    <property type="project" value="TreeGrafter"/>
</dbReference>
<evidence type="ECO:0000313" key="16">
    <source>
        <dbReference type="EMBL" id="BAS20442.1"/>
    </source>
</evidence>
<dbReference type="Proteomes" id="UP000066203">
    <property type="component" value="Chromosome"/>
</dbReference>
<dbReference type="SUPFAM" id="SSF53738">
    <property type="entry name" value="Phosphoglucomutase, first 3 domains"/>
    <property type="match status" value="3"/>
</dbReference>
<dbReference type="GO" id="GO:0008966">
    <property type="term" value="F:phosphoglucosamine mutase activity"/>
    <property type="evidence" value="ECO:0007669"/>
    <property type="project" value="UniProtKB-UniRule"/>
</dbReference>
<dbReference type="Pfam" id="PF02878">
    <property type="entry name" value="PGM_PMM_I"/>
    <property type="match status" value="1"/>
</dbReference>
<dbReference type="CDD" id="cd05802">
    <property type="entry name" value="GlmM"/>
    <property type="match status" value="1"/>
</dbReference>
<dbReference type="FunFam" id="3.40.120.10:FF:000001">
    <property type="entry name" value="Phosphoglucosamine mutase"/>
    <property type="match status" value="1"/>
</dbReference>
<dbReference type="GO" id="GO:0000287">
    <property type="term" value="F:magnesium ion binding"/>
    <property type="evidence" value="ECO:0007669"/>
    <property type="project" value="UniProtKB-UniRule"/>
</dbReference>
<dbReference type="PATRIC" id="fig|43675.28.peg.1225"/>
<dbReference type="Gene3D" id="3.30.310.50">
    <property type="entry name" value="Alpha-D-phosphohexomutase, C-terminal domain"/>
    <property type="match status" value="1"/>
</dbReference>
<feature type="modified residue" description="Phosphoserine" evidence="9">
    <location>
        <position position="105"/>
    </location>
</feature>
<accession>A0A0K2S0T6</accession>
<evidence type="ECO:0000256" key="9">
    <source>
        <dbReference type="HAMAP-Rule" id="MF_01554"/>
    </source>
</evidence>
<dbReference type="FunFam" id="3.30.310.50:FF:000001">
    <property type="entry name" value="Phosphoglucosamine mutase"/>
    <property type="match status" value="1"/>
</dbReference>
<evidence type="ECO:0000259" key="15">
    <source>
        <dbReference type="Pfam" id="PF02880"/>
    </source>
</evidence>
<evidence type="ECO:0000256" key="6">
    <source>
        <dbReference type="ARBA" id="ARBA00050364"/>
    </source>
</evidence>
<organism evidence="16">
    <name type="scientific">Rothia mucilaginosa</name>
    <dbReference type="NCBI Taxonomy" id="43675"/>
    <lineage>
        <taxon>Bacteria</taxon>
        <taxon>Bacillati</taxon>
        <taxon>Actinomycetota</taxon>
        <taxon>Actinomycetes</taxon>
        <taxon>Micrococcales</taxon>
        <taxon>Micrococcaceae</taxon>
        <taxon>Rothia</taxon>
    </lineage>
</organism>
<gene>
    <name evidence="9" type="primary">glmM</name>
    <name evidence="16" type="ORF">RM6536_1195</name>
</gene>
<dbReference type="InterPro" id="IPR005841">
    <property type="entry name" value="Alpha-D-phosphohexomutase_SF"/>
</dbReference>
<comment type="similarity">
    <text evidence="1 9 10">Belongs to the phosphohexose mutase family.</text>
</comment>
<dbReference type="GO" id="GO:0005829">
    <property type="term" value="C:cytosol"/>
    <property type="evidence" value="ECO:0007669"/>
    <property type="project" value="TreeGrafter"/>
</dbReference>
<dbReference type="GO" id="GO:0006048">
    <property type="term" value="P:UDP-N-acetylglucosamine biosynthetic process"/>
    <property type="evidence" value="ECO:0007669"/>
    <property type="project" value="TreeGrafter"/>
</dbReference>
<dbReference type="Pfam" id="PF02880">
    <property type="entry name" value="PGM_PMM_III"/>
    <property type="match status" value="1"/>
</dbReference>
<dbReference type="Gene3D" id="3.40.120.10">
    <property type="entry name" value="Alpha-D-Glucose-1,6-Bisphosphate, subunit A, domain 3"/>
    <property type="match status" value="3"/>
</dbReference>
<dbReference type="PANTHER" id="PTHR42946:SF1">
    <property type="entry name" value="PHOSPHOGLUCOMUTASE (ALPHA-D-GLUCOSE-1,6-BISPHOSPHATE-DEPENDENT)"/>
    <property type="match status" value="1"/>
</dbReference>
<dbReference type="GO" id="GO:0004615">
    <property type="term" value="F:phosphomannomutase activity"/>
    <property type="evidence" value="ECO:0007669"/>
    <property type="project" value="TreeGrafter"/>
</dbReference>
<feature type="active site" description="Phosphoserine intermediate" evidence="9">
    <location>
        <position position="105"/>
    </location>
</feature>
<dbReference type="Pfam" id="PF00408">
    <property type="entry name" value="PGM_PMM_IV"/>
    <property type="match status" value="1"/>
</dbReference>
<keyword evidence="5 9" id="KW-0413">Isomerase</keyword>
<name>A0A0K2S0T6_9MICC</name>
<reference evidence="17" key="1">
    <citation type="submission" date="2015-08" db="EMBL/GenBank/DDBJ databases">
        <title>Complete genome sequence of Rothia mucilaginosa strain NUM-Rm6536.</title>
        <authorList>
            <person name="Nambu T."/>
        </authorList>
    </citation>
    <scope>NUCLEOTIDE SEQUENCE [LARGE SCALE GENOMIC DNA]</scope>
    <source>
        <strain evidence="17">NUM-Rm6536</strain>
    </source>
</reference>
<evidence type="ECO:0000256" key="3">
    <source>
        <dbReference type="ARBA" id="ARBA00022723"/>
    </source>
</evidence>
<dbReference type="InterPro" id="IPR050060">
    <property type="entry name" value="Phosphoglucosamine_mutase"/>
</dbReference>
<evidence type="ECO:0000256" key="7">
    <source>
        <dbReference type="ARBA" id="ARBA00066330"/>
    </source>
</evidence>
<feature type="domain" description="Alpha-D-phosphohexomutase alpha/beta/alpha" evidence="15">
    <location>
        <begin position="262"/>
        <end position="372"/>
    </location>
</feature>
<dbReference type="InterPro" id="IPR006352">
    <property type="entry name" value="GlmM_bact"/>
</dbReference>